<name>A2CDJ6_PROM3</name>
<proteinExistence type="predicted"/>
<feature type="transmembrane region" description="Helical" evidence="1">
    <location>
        <begin position="258"/>
        <end position="277"/>
    </location>
</feature>
<feature type="transmembrane region" description="Helical" evidence="1">
    <location>
        <begin position="200"/>
        <end position="220"/>
    </location>
</feature>
<feature type="transmembrane region" description="Helical" evidence="1">
    <location>
        <begin position="532"/>
        <end position="558"/>
    </location>
</feature>
<feature type="transmembrane region" description="Helical" evidence="1">
    <location>
        <begin position="70"/>
        <end position="89"/>
    </location>
</feature>
<feature type="transmembrane region" description="Helical" evidence="1">
    <location>
        <begin position="289"/>
        <end position="308"/>
    </location>
</feature>
<protein>
    <recommendedName>
        <fullName evidence="4">Transmembrane protein</fullName>
    </recommendedName>
</protein>
<dbReference type="Proteomes" id="UP000002274">
    <property type="component" value="Chromosome"/>
</dbReference>
<dbReference type="AlphaFoldDB" id="A2CDJ6"/>
<organism evidence="2 3">
    <name type="scientific">Prochlorococcus marinus (strain MIT 9303)</name>
    <dbReference type="NCBI Taxonomy" id="59922"/>
    <lineage>
        <taxon>Bacteria</taxon>
        <taxon>Bacillati</taxon>
        <taxon>Cyanobacteriota</taxon>
        <taxon>Cyanophyceae</taxon>
        <taxon>Synechococcales</taxon>
        <taxon>Prochlorococcaceae</taxon>
        <taxon>Prochlorococcus</taxon>
    </lineage>
</organism>
<dbReference type="HOGENOM" id="CLU_386289_0_0_3"/>
<evidence type="ECO:0000256" key="1">
    <source>
        <dbReference type="SAM" id="Phobius"/>
    </source>
</evidence>
<keyword evidence="1" id="KW-0812">Transmembrane</keyword>
<sequence>MQRKMAIIYQLTFLLSVIIVAYIIGWSLTGYAFKASRDLSSKPFLVIATGLAWIVIASAWALLLSRLFPFYIYLQYTIVFIPVFVGILLRKRIQVYSTIKQHVARLLKVSWLFFVPTLILVALGIISSMHHKVQFGVDSALYIQLAHHLLRSPTNPTEVSNLVETGHLAWAGFVQSHRWGLPLLVQFFSSSIFSDLAKNSYALCSVFIVLPAGLIVENLPTVEDSKNCISTLRLYVLFPCVGLNWFLFSLLLEGQWPNLVALTFYFLASIFILDSLYDTLSLNSKKLISLWKILLSALFFSAACTIYGEFFLLHWMSVSILIAVYVGLSIRSVYSIGCKVGVDLLRFLLVIIGCSIFLCLPYLQSAFSHTSTIKLTTVGYPQPRPLLLPDLLGIDSPWLLDDWRSQMNSFTEVGESVYSLVDSSDIKYYVLLAFVGLCALAALCIRCAFSELDLSSRQGKLFYTFALLVPIYSLVAILYTFKSASGAGVNEDYIWLKLCSYLFLFVQYILLSALSISLANKQDVARAPLDQFFYGSSLSYLFVSLYSVMVAFTCFFYLNSFSEHSARARILSEQTKNVLASDYSDCIILLPPRGVSRRERRWADRTKEFIATSTSPNATSSSRALRFLGSWSLQVRHLGVPPHPLSMTGNICLMVDTSRDSYDRRFIKDIHRLSDSQRTLPDDWTLYVTDYTFGDLEKIGSVNLYSKLYSGIENQ</sequence>
<feature type="transmembrane region" description="Helical" evidence="1">
    <location>
        <begin position="109"/>
        <end position="129"/>
    </location>
</feature>
<feature type="transmembrane region" description="Helical" evidence="1">
    <location>
        <begin position="6"/>
        <end position="32"/>
    </location>
</feature>
<feature type="transmembrane region" description="Helical" evidence="1">
    <location>
        <begin position="461"/>
        <end position="481"/>
    </location>
</feature>
<feature type="transmembrane region" description="Helical" evidence="1">
    <location>
        <begin position="44"/>
        <end position="64"/>
    </location>
</feature>
<dbReference type="KEGG" id="pmf:P9303_28261"/>
<feature type="transmembrane region" description="Helical" evidence="1">
    <location>
        <begin position="314"/>
        <end position="333"/>
    </location>
</feature>
<evidence type="ECO:0000313" key="3">
    <source>
        <dbReference type="Proteomes" id="UP000002274"/>
    </source>
</evidence>
<feature type="transmembrane region" description="Helical" evidence="1">
    <location>
        <begin position="345"/>
        <end position="363"/>
    </location>
</feature>
<evidence type="ECO:0000313" key="2">
    <source>
        <dbReference type="EMBL" id="ABM79556.1"/>
    </source>
</evidence>
<feature type="transmembrane region" description="Helical" evidence="1">
    <location>
        <begin position="428"/>
        <end position="449"/>
    </location>
</feature>
<keyword evidence="1" id="KW-0472">Membrane</keyword>
<evidence type="ECO:0008006" key="4">
    <source>
        <dbReference type="Google" id="ProtNLM"/>
    </source>
</evidence>
<feature type="transmembrane region" description="Helical" evidence="1">
    <location>
        <begin position="501"/>
        <end position="520"/>
    </location>
</feature>
<reference evidence="2 3" key="1">
    <citation type="journal article" date="2007" name="PLoS Genet.">
        <title>Patterns and implications of gene gain and loss in the evolution of Prochlorococcus.</title>
        <authorList>
            <person name="Kettler G.C."/>
            <person name="Martiny A.C."/>
            <person name="Huang K."/>
            <person name="Zucker J."/>
            <person name="Coleman M.L."/>
            <person name="Rodrigue S."/>
            <person name="Chen F."/>
            <person name="Lapidus A."/>
            <person name="Ferriera S."/>
            <person name="Johnson J."/>
            <person name="Steglich C."/>
            <person name="Church G.M."/>
            <person name="Richardson P."/>
            <person name="Chisholm S.W."/>
        </authorList>
    </citation>
    <scope>NUCLEOTIDE SEQUENCE [LARGE SCALE GENOMIC DNA]</scope>
    <source>
        <strain evidence="2 3">MIT 9303</strain>
    </source>
</reference>
<accession>A2CDJ6</accession>
<keyword evidence="1" id="KW-1133">Transmembrane helix</keyword>
<feature type="transmembrane region" description="Helical" evidence="1">
    <location>
        <begin position="232"/>
        <end position="252"/>
    </location>
</feature>
<dbReference type="EMBL" id="CP000554">
    <property type="protein sequence ID" value="ABM79556.1"/>
    <property type="molecule type" value="Genomic_DNA"/>
</dbReference>
<gene>
    <name evidence="2" type="ordered locus">P9303_28261</name>
</gene>